<evidence type="ECO:0000313" key="2">
    <source>
        <dbReference type="Proteomes" id="UP000821853"/>
    </source>
</evidence>
<dbReference type="VEuPathDB" id="VectorBase:HLOH_054471"/>
<gene>
    <name evidence="1" type="ORF">HPB48_022347</name>
</gene>
<comment type="caution">
    <text evidence="1">The sequence shown here is derived from an EMBL/GenBank/DDBJ whole genome shotgun (WGS) entry which is preliminary data.</text>
</comment>
<reference evidence="1 2" key="1">
    <citation type="journal article" date="2020" name="Cell">
        <title>Large-Scale Comparative Analyses of Tick Genomes Elucidate Their Genetic Diversity and Vector Capacities.</title>
        <authorList>
            <consortium name="Tick Genome and Microbiome Consortium (TIGMIC)"/>
            <person name="Jia N."/>
            <person name="Wang J."/>
            <person name="Shi W."/>
            <person name="Du L."/>
            <person name="Sun Y."/>
            <person name="Zhan W."/>
            <person name="Jiang J.F."/>
            <person name="Wang Q."/>
            <person name="Zhang B."/>
            <person name="Ji P."/>
            <person name="Bell-Sakyi L."/>
            <person name="Cui X.M."/>
            <person name="Yuan T.T."/>
            <person name="Jiang B.G."/>
            <person name="Yang W.F."/>
            <person name="Lam T.T."/>
            <person name="Chang Q.C."/>
            <person name="Ding S.J."/>
            <person name="Wang X.J."/>
            <person name="Zhu J.G."/>
            <person name="Ruan X.D."/>
            <person name="Zhao L."/>
            <person name="Wei J.T."/>
            <person name="Ye R.Z."/>
            <person name="Que T.C."/>
            <person name="Du C.H."/>
            <person name="Zhou Y.H."/>
            <person name="Cheng J.X."/>
            <person name="Dai P.F."/>
            <person name="Guo W.B."/>
            <person name="Han X.H."/>
            <person name="Huang E.J."/>
            <person name="Li L.F."/>
            <person name="Wei W."/>
            <person name="Gao Y.C."/>
            <person name="Liu J.Z."/>
            <person name="Shao H.Z."/>
            <person name="Wang X."/>
            <person name="Wang C.C."/>
            <person name="Yang T.C."/>
            <person name="Huo Q.B."/>
            <person name="Li W."/>
            <person name="Chen H.Y."/>
            <person name="Chen S.E."/>
            <person name="Zhou L.G."/>
            <person name="Ni X.B."/>
            <person name="Tian J.H."/>
            <person name="Sheng Y."/>
            <person name="Liu T."/>
            <person name="Pan Y.S."/>
            <person name="Xia L.Y."/>
            <person name="Li J."/>
            <person name="Zhao F."/>
            <person name="Cao W.C."/>
        </authorList>
    </citation>
    <scope>NUCLEOTIDE SEQUENCE [LARGE SCALE GENOMIC DNA]</scope>
    <source>
        <strain evidence="1">HaeL-2018</strain>
    </source>
</reference>
<name>A0A9J6FZB0_HAELO</name>
<proteinExistence type="predicted"/>
<organism evidence="1 2">
    <name type="scientific">Haemaphysalis longicornis</name>
    <name type="common">Bush tick</name>
    <dbReference type="NCBI Taxonomy" id="44386"/>
    <lineage>
        <taxon>Eukaryota</taxon>
        <taxon>Metazoa</taxon>
        <taxon>Ecdysozoa</taxon>
        <taxon>Arthropoda</taxon>
        <taxon>Chelicerata</taxon>
        <taxon>Arachnida</taxon>
        <taxon>Acari</taxon>
        <taxon>Parasitiformes</taxon>
        <taxon>Ixodida</taxon>
        <taxon>Ixodoidea</taxon>
        <taxon>Ixodidae</taxon>
        <taxon>Haemaphysalinae</taxon>
        <taxon>Haemaphysalis</taxon>
    </lineage>
</organism>
<dbReference type="AlphaFoldDB" id="A0A9J6FZB0"/>
<keyword evidence="2" id="KW-1185">Reference proteome</keyword>
<protein>
    <submittedName>
        <fullName evidence="1">Uncharacterized protein</fullName>
    </submittedName>
</protein>
<dbReference type="Proteomes" id="UP000821853">
    <property type="component" value="Chromosome 2"/>
</dbReference>
<sequence length="117" mass="13419">MCNQLNGDLHRKKVWSLIRYLISPGNSKSALNRRLDMLAANSSKKEDLLDELAKAYIPERDYPTYNDYKSNTDNTCCLHQPITRPELTEAIAEALRDQSKLETELFAISASQIRDIF</sequence>
<evidence type="ECO:0000313" key="1">
    <source>
        <dbReference type="EMBL" id="KAH9367824.1"/>
    </source>
</evidence>
<accession>A0A9J6FZB0</accession>
<dbReference type="EMBL" id="JABSTR010000004">
    <property type="protein sequence ID" value="KAH9367824.1"/>
    <property type="molecule type" value="Genomic_DNA"/>
</dbReference>